<dbReference type="EnsemblMetazoa" id="XM_022795239">
    <property type="protein sequence ID" value="XP_022650974"/>
    <property type="gene ID" value="LOC111246037"/>
</dbReference>
<evidence type="ECO:0000256" key="6">
    <source>
        <dbReference type="ARBA" id="ARBA00022729"/>
    </source>
</evidence>
<evidence type="ECO:0000256" key="7">
    <source>
        <dbReference type="ARBA" id="ARBA00022737"/>
    </source>
</evidence>
<dbReference type="CDD" id="cd00603">
    <property type="entry name" value="IPT_PCSR"/>
    <property type="match status" value="1"/>
</dbReference>
<keyword evidence="7" id="KW-0677">Repeat</keyword>
<evidence type="ECO:0000256" key="12">
    <source>
        <dbReference type="ARBA" id="ARBA00023170"/>
    </source>
</evidence>
<dbReference type="EnsemblMetazoa" id="XM_022795236">
    <property type="protein sequence ID" value="XP_022650971"/>
    <property type="gene ID" value="LOC111246037"/>
</dbReference>
<dbReference type="EnsemblMetazoa" id="XM_022795233">
    <property type="protein sequence ID" value="XP_022650968"/>
    <property type="gene ID" value="LOC111246037"/>
</dbReference>
<dbReference type="SMART" id="SM00429">
    <property type="entry name" value="IPT"/>
    <property type="match status" value="3"/>
</dbReference>
<dbReference type="Pfam" id="PF01437">
    <property type="entry name" value="PSI"/>
    <property type="match status" value="2"/>
</dbReference>
<dbReference type="GO" id="GO:0120025">
    <property type="term" value="C:plasma membrane bounded cell projection"/>
    <property type="evidence" value="ECO:0007669"/>
    <property type="project" value="UniProtKB-ARBA"/>
</dbReference>
<dbReference type="Gene3D" id="1.10.506.10">
    <property type="entry name" value="GTPase Activation - p120gap, domain 1"/>
    <property type="match status" value="2"/>
</dbReference>
<dbReference type="SMART" id="SM00630">
    <property type="entry name" value="Sema"/>
    <property type="match status" value="1"/>
</dbReference>
<organism evidence="19 20">
    <name type="scientific">Varroa destructor</name>
    <name type="common">Honeybee mite</name>
    <dbReference type="NCBI Taxonomy" id="109461"/>
    <lineage>
        <taxon>Eukaryota</taxon>
        <taxon>Metazoa</taxon>
        <taxon>Ecdysozoa</taxon>
        <taxon>Arthropoda</taxon>
        <taxon>Chelicerata</taxon>
        <taxon>Arachnida</taxon>
        <taxon>Acari</taxon>
        <taxon>Parasitiformes</taxon>
        <taxon>Mesostigmata</taxon>
        <taxon>Gamasina</taxon>
        <taxon>Dermanyssoidea</taxon>
        <taxon>Varroidae</taxon>
        <taxon>Varroa</taxon>
    </lineage>
</organism>
<proteinExistence type="inferred from homology"/>
<dbReference type="RefSeq" id="XP_022650972.1">
    <property type="nucleotide sequence ID" value="XM_022795237.1"/>
</dbReference>
<feature type="transmembrane region" description="Helical" evidence="17">
    <location>
        <begin position="1636"/>
        <end position="1658"/>
    </location>
</feature>
<feature type="transmembrane region" description="Helical" evidence="17">
    <location>
        <begin position="1752"/>
        <end position="1770"/>
    </location>
</feature>
<dbReference type="OMA" id="GYECVVH"/>
<dbReference type="GO" id="GO:0005886">
    <property type="term" value="C:plasma membrane"/>
    <property type="evidence" value="ECO:0007669"/>
    <property type="project" value="UniProtKB-SubCell"/>
</dbReference>
<keyword evidence="5 17" id="KW-0812">Transmembrane</keyword>
<evidence type="ECO:0000256" key="14">
    <source>
        <dbReference type="PROSITE-ProRule" id="PRU00352"/>
    </source>
</evidence>
<dbReference type="CDD" id="cd11236">
    <property type="entry name" value="Sema_plexin_like"/>
    <property type="match status" value="1"/>
</dbReference>
<comment type="caution">
    <text evidence="14">Lacks conserved residue(s) required for the propagation of feature annotation.</text>
</comment>
<dbReference type="GO" id="GO:0007399">
    <property type="term" value="P:nervous system development"/>
    <property type="evidence" value="ECO:0007669"/>
    <property type="project" value="UniProtKB-KW"/>
</dbReference>
<evidence type="ECO:0000256" key="17">
    <source>
        <dbReference type="SAM" id="Phobius"/>
    </source>
</evidence>
<dbReference type="OrthoDB" id="125363at2759"/>
<evidence type="ECO:0000256" key="8">
    <source>
        <dbReference type="ARBA" id="ARBA00022902"/>
    </source>
</evidence>
<evidence type="ECO:0000256" key="1">
    <source>
        <dbReference type="ARBA" id="ARBA00004251"/>
    </source>
</evidence>
<evidence type="ECO:0000256" key="16">
    <source>
        <dbReference type="SAM" id="MobiDB-lite"/>
    </source>
</evidence>
<dbReference type="InterPro" id="IPR008936">
    <property type="entry name" value="Rho_GTPase_activation_prot"/>
</dbReference>
<dbReference type="InterPro" id="IPR046800">
    <property type="entry name" value="Plexin_RBD"/>
</dbReference>
<keyword evidence="20" id="KW-1185">Reference proteome</keyword>
<dbReference type="CDD" id="cd12790">
    <property type="entry name" value="RasGAP_plexin_A"/>
    <property type="match status" value="1"/>
</dbReference>
<dbReference type="Pfam" id="PF18020">
    <property type="entry name" value="TIG_2"/>
    <property type="match status" value="1"/>
</dbReference>
<evidence type="ECO:0000313" key="20">
    <source>
        <dbReference type="Proteomes" id="UP000594260"/>
    </source>
</evidence>
<dbReference type="FunFam" id="1.10.506.10:FF:000027">
    <property type="entry name" value="Plexin A, isoform B"/>
    <property type="match status" value="1"/>
</dbReference>
<keyword evidence="12" id="KW-0675">Receptor</keyword>
<dbReference type="FunFam" id="1.10.506.10:FF:000005">
    <property type="entry name" value="Plexin A1"/>
    <property type="match status" value="1"/>
</dbReference>
<dbReference type="InterPro" id="IPR036352">
    <property type="entry name" value="Semap_dom_sf"/>
</dbReference>
<dbReference type="PANTHER" id="PTHR22625">
    <property type="entry name" value="PLEXIN"/>
    <property type="match status" value="1"/>
</dbReference>
<evidence type="ECO:0000256" key="2">
    <source>
        <dbReference type="ARBA" id="ARBA00010297"/>
    </source>
</evidence>
<dbReference type="InterPro" id="IPR041362">
    <property type="entry name" value="TIG2_plexin"/>
</dbReference>
<dbReference type="InterPro" id="IPR001627">
    <property type="entry name" value="Semap_dom"/>
</dbReference>
<dbReference type="FunFam" id="2.130.10.10:FF:000451">
    <property type="entry name" value="Plexin A4, B"/>
    <property type="match status" value="1"/>
</dbReference>
<keyword evidence="15" id="KW-0175">Coiled coil</keyword>
<dbReference type="Pfam" id="PF01833">
    <property type="entry name" value="TIG"/>
    <property type="match status" value="3"/>
</dbReference>
<feature type="domain" description="Sema" evidence="18">
    <location>
        <begin position="371"/>
        <end position="852"/>
    </location>
</feature>
<comment type="subcellular location">
    <subcellularLocation>
        <location evidence="1">Cell membrane</location>
        <topology evidence="1">Single-pass type I membrane protein</topology>
    </subcellularLocation>
</comment>
<dbReference type="GO" id="GO:0017154">
    <property type="term" value="F:semaphorin receptor activity"/>
    <property type="evidence" value="ECO:0007669"/>
    <property type="project" value="InterPro"/>
</dbReference>
<keyword evidence="8" id="KW-0524">Neurogenesis</keyword>
<evidence type="ECO:0000256" key="4">
    <source>
        <dbReference type="ARBA" id="ARBA00022475"/>
    </source>
</evidence>
<keyword evidence="11" id="KW-1015">Disulfide bond</keyword>
<evidence type="ECO:0000256" key="10">
    <source>
        <dbReference type="ARBA" id="ARBA00023136"/>
    </source>
</evidence>
<dbReference type="InterPro" id="IPR031148">
    <property type="entry name" value="Plexin"/>
</dbReference>
<dbReference type="RefSeq" id="XP_022650971.1">
    <property type="nucleotide sequence ID" value="XM_022795236.1"/>
</dbReference>
<dbReference type="GeneID" id="111246037"/>
<dbReference type="SUPFAM" id="SSF48350">
    <property type="entry name" value="GTPase activation domain, GAP"/>
    <property type="match status" value="1"/>
</dbReference>
<dbReference type="FunFam" id="2.60.40.10:FF:001407">
    <property type="entry name" value="Plexin A, isoform B"/>
    <property type="match status" value="1"/>
</dbReference>
<dbReference type="InterPro" id="IPR013783">
    <property type="entry name" value="Ig-like_fold"/>
</dbReference>
<dbReference type="GO" id="GO:0009653">
    <property type="term" value="P:anatomical structure morphogenesis"/>
    <property type="evidence" value="ECO:0007669"/>
    <property type="project" value="UniProtKB-ARBA"/>
</dbReference>
<feature type="region of interest" description="Disordered" evidence="16">
    <location>
        <begin position="295"/>
        <end position="317"/>
    </location>
</feature>
<dbReference type="SUPFAM" id="SSF103575">
    <property type="entry name" value="Plexin repeat"/>
    <property type="match status" value="2"/>
</dbReference>
<keyword evidence="13" id="KW-0325">Glycoprotein</keyword>
<keyword evidence="6" id="KW-0732">Signal</keyword>
<keyword evidence="9 17" id="KW-1133">Transmembrane helix</keyword>
<evidence type="ECO:0000259" key="18">
    <source>
        <dbReference type="PROSITE" id="PS51004"/>
    </source>
</evidence>
<dbReference type="Pfam" id="PF01403">
    <property type="entry name" value="Sema"/>
    <property type="match status" value="1"/>
</dbReference>
<dbReference type="Gene3D" id="3.10.20.90">
    <property type="entry name" value="Phosphatidylinositol 3-kinase Catalytic Subunit, Chain A, domain 1"/>
    <property type="match status" value="1"/>
</dbReference>
<name>A0A7M7JFE4_VARDE</name>
<dbReference type="Gene3D" id="2.130.10.10">
    <property type="entry name" value="YVTN repeat-like/Quinoprotein amine dehydrogenase"/>
    <property type="match status" value="1"/>
</dbReference>
<sequence length="2316" mass="257482">MGRPDEVVCDNSVKWRLSSDRSFGLPKSNGSPIVITSSTTTRTPVSVRLPLAANDSRNQDESLMSMNCLTGAGAIGGSVCDNFTPDRFVARLAWPVYDRPTASAQSRPLGPVRALGSGTHVNRRRCLQRLNLSTKAHVNNSTIVTSPTTNQQQHNDIAHRVGGSATTIIAVFKKRCSSDHDESRLRLRQRQFEANEASWRTGGWRELQQAGQEGHKDKDVEEFQEEKIEKVQLQQPLQTYFDQLTAEEKRVELLSRLRAGTTLADEVGQQKSPDEVSGLRSDLRCGSLRPDSAAITAGARRNDSSCSPNENIDPTGSTWKKIDGTRREAAVNAGHQIIGRGPNCQLSPSLQFTMSRKRSWRLPSLLLLPLLVMLSTYDLPGAEGAPKKHSHEKIKYISFTDPTTERFIHQTMYDHTGNIYVGAVNKIYQLDENLELQSVAQMGPQGDDPWCPVTRQCPTIQKKPLDYYNKVLVIDYVNSRLISCGSLFQGVCSVHRLDNVADFRSPAHESVVANNATASTVGFIGKGPNNQRVLYVGVSYTNNGPYRSDVPAVSSRSLDLNNNTFNIAVTGVSTGTRVSVNSLAREFFPIHYVFGFTSKDFSYLLTVQKKETDRPYPYISKLVRVCQRDVHYYSYTEVALVCRTPEGTDYNLAQAAYVGKPGSELAVSLGISAQDDVLFVVFAKSADESDDSHNKPTRKSALCVYALSAVHRKFTQNIHHCFNGHGQRGLDFINPSQPCQLTQVQINDDFCGMEVNTPLDGAMAIEASPVLTYPSTLLSAVSAVSTHDYTVTFLGTSDGHLKKAVVESVTAAFEYADIPLDVGKAVQPDMLFDRDHKFVYVMTEKKITKVNVQECSQYKTCVDCLGAQDPYCGWCSLENKCSQRSDCAQAAQDPLYWLNYKSGKCTTITQVHPPKIQRTTARILSLTIGNLPNLEGNFYCAFTTFGKTLETNATKTANGVQCATPHTDSLPAIAPGEHHFTAKLSVRMRNNPDFVATNFTFYDCSTYSSCTECVSSPFPCDWCEGGHRCTHDTGENCRNDVLVTGVASVGSSIRSGPGFCPRINATNKGPEQLVPMGINKRIQVRVDNILPFIAQTKFVCQFNIEGRVKQVNAQMLGDTIYCDQMQFNYATTAPNITTAFAVIWDGSKPLDNPDNIHVLVYRCSSMSDNCGMCLELDDKYGCGWCQESNSCEVQEQCHKHTVKWLERTQTCPDPQITKVTPSSGPFDGGTNITIDGYNLGRVFSDVDNGIYVDLGEREKINCKPHPNQYVKTTRIVCELGAPTINKTSPGTAISGHVVVKVLGDYIARSVSTYSFVNPRITSINPSKGPMSGGTKLRIWGLHMDAGSRAEAFVGAMPCEIISRKPNVVECITSSSLKQEEGKVRLKLDRGLKNFEDYGFLYVADPDVHQVESGGASVAGHIKGAAPRGIPSGGISVIVKGTQLNSVQEPMMYVALDGVEYYSKCGPESSTEMKCRTPTVPPEQLNFSEDEEYIELEYGFKMDNVKGVRHLSSTKGFPKFQMFPDPSYYPFAEEGGIKYYKSDYLTINGANLDRASQESDVVVRIGAGYCNVTSLSRTQLTCRPPTEQPAALDESGQIDRNRIPQVIVEVGDTLKYSIGMLSYDAAHGHDTQLSRPIVIGVICGGVVLIIIVIGILIAYRRKSTESSRVLKTMQEQMDVLELRVASECKEAFAELQTEMTDLTSEITAGGIPFLDYRTYTMKVLFPSIEDHPVLKEMQVDPVKKQYMEKGLRMFGQLIMNKTFLLLFIRTLESNRYFSMRDRVQVASLIMVTLQGKMEYCTDILKTLLADLIEKCIDGKSHPKLLLRRTESVAEKMLSAWFTFLLYKFLRECAGEPLFVLFRAIKQQVDKGPVDAVTSEARYSLSEEKLIRQSVDYKSITAYFSIAPQSYYMSVGMIDSAVAEGQDIPVRVLDCDTISQVKEKGLDAIYKNTPASQRPCKDDLDLEWRTGTSGRLILSDEDATTKSEGEWRRLNTLSHYKVQDGASLVLVPKQSSTYNLSITSEKMTPAEKTLYHKYETLNFTAGFQRSPPMSRATSPPPHGLSGLGDLESGFKYWHLVRHADADKDERGNKMVSEIYLTRLLATKGTLQKFVDDLFETIFSTAHRGSALPLAIKYMFDFLDDQAIQHGIQDPEVVHTWKSNSLPLRFWVNLIKNPNFVFDTNKSNIVDSCLSVVAQTFMDACSTSDHRLGKDSPSSKLLYAKDIPAYKDLVEQYYANIRAMPQISDEHMNAMLGEESRLHAHEFNTNVALNELYKYAAKYTEQLLLTLTEDEFAEKNRLAWRLAQVNKIMHGDTEA</sequence>
<dbReference type="InterPro" id="IPR015943">
    <property type="entry name" value="WD40/YVTN_repeat-like_dom_sf"/>
</dbReference>
<evidence type="ECO:0000256" key="15">
    <source>
        <dbReference type="SAM" id="Coils"/>
    </source>
</evidence>
<dbReference type="Gene3D" id="2.60.40.10">
    <property type="entry name" value="Immunoglobulins"/>
    <property type="match status" value="4"/>
</dbReference>
<keyword evidence="4" id="KW-1003">Cell membrane</keyword>
<dbReference type="EnsemblMetazoa" id="XM_022795237">
    <property type="protein sequence ID" value="XP_022650972"/>
    <property type="gene ID" value="LOC111246037"/>
</dbReference>
<dbReference type="Pfam" id="PF20170">
    <property type="entry name" value="Plexin_RBD"/>
    <property type="match status" value="1"/>
</dbReference>
<evidence type="ECO:0000313" key="19">
    <source>
        <dbReference type="EnsemblMetazoa" id="XP_022650968"/>
    </source>
</evidence>
<evidence type="ECO:0000256" key="3">
    <source>
        <dbReference type="ARBA" id="ARBA00022473"/>
    </source>
</evidence>
<feature type="coiled-coil region" evidence="15">
    <location>
        <begin position="1669"/>
        <end position="1704"/>
    </location>
</feature>
<comment type="similarity">
    <text evidence="2">Belongs to the plexin family.</text>
</comment>
<dbReference type="InterPro" id="IPR002909">
    <property type="entry name" value="IPT_dom"/>
</dbReference>
<dbReference type="GO" id="GO:0030334">
    <property type="term" value="P:regulation of cell migration"/>
    <property type="evidence" value="ECO:0007669"/>
    <property type="project" value="TreeGrafter"/>
</dbReference>
<dbReference type="RefSeq" id="XP_022650974.1">
    <property type="nucleotide sequence ID" value="XM_022795239.1"/>
</dbReference>
<evidence type="ECO:0000256" key="5">
    <source>
        <dbReference type="ARBA" id="ARBA00022692"/>
    </source>
</evidence>
<accession>A0A7M7JFE4</accession>
<dbReference type="Proteomes" id="UP000594260">
    <property type="component" value="Unplaced"/>
</dbReference>
<dbReference type="SUPFAM" id="SSF81296">
    <property type="entry name" value="E set domains"/>
    <property type="match status" value="3"/>
</dbReference>
<dbReference type="Pfam" id="PF08337">
    <property type="entry name" value="Plexin_cytopl"/>
    <property type="match status" value="1"/>
</dbReference>
<dbReference type="RefSeq" id="XP_022650973.1">
    <property type="nucleotide sequence ID" value="XM_022795238.1"/>
</dbReference>
<dbReference type="EnsemblMetazoa" id="XM_022795238">
    <property type="protein sequence ID" value="XP_022650973"/>
    <property type="gene ID" value="LOC111246037"/>
</dbReference>
<dbReference type="PANTHER" id="PTHR22625:SF70">
    <property type="entry name" value="PLEXIN A, ISOFORM A"/>
    <property type="match status" value="1"/>
</dbReference>
<keyword evidence="3" id="KW-0217">Developmental protein</keyword>
<dbReference type="RefSeq" id="XP_022650969.1">
    <property type="nucleotide sequence ID" value="XM_022795234.1"/>
</dbReference>
<protein>
    <recommendedName>
        <fullName evidence="18">Sema domain-containing protein</fullName>
    </recommendedName>
</protein>
<keyword evidence="10 17" id="KW-0472">Membrane</keyword>
<dbReference type="SUPFAM" id="SSF101912">
    <property type="entry name" value="Sema domain"/>
    <property type="match status" value="1"/>
</dbReference>
<dbReference type="FunFam" id="2.60.40.10:FF:000728">
    <property type="entry name" value="Plexin D1"/>
    <property type="match status" value="1"/>
</dbReference>
<dbReference type="InterPro" id="IPR016201">
    <property type="entry name" value="PSI"/>
</dbReference>
<feature type="compositionally biased region" description="Polar residues" evidence="16">
    <location>
        <begin position="304"/>
        <end position="317"/>
    </location>
</feature>
<dbReference type="GO" id="GO:0002116">
    <property type="term" value="C:semaphorin receptor complex"/>
    <property type="evidence" value="ECO:0007669"/>
    <property type="project" value="TreeGrafter"/>
</dbReference>
<dbReference type="PROSITE" id="PS51004">
    <property type="entry name" value="SEMA"/>
    <property type="match status" value="1"/>
</dbReference>
<dbReference type="Pfam" id="PF17960">
    <property type="entry name" value="TIG_plexin"/>
    <property type="match status" value="1"/>
</dbReference>
<dbReference type="CTD" id="43832"/>
<dbReference type="RefSeq" id="XP_022650968.1">
    <property type="nucleotide sequence ID" value="XM_022795233.1"/>
</dbReference>
<dbReference type="InterPro" id="IPR041019">
    <property type="entry name" value="TIG1_plexin"/>
</dbReference>
<dbReference type="InterPro" id="IPR014756">
    <property type="entry name" value="Ig_E-set"/>
</dbReference>
<evidence type="ECO:0000256" key="11">
    <source>
        <dbReference type="ARBA" id="ARBA00023157"/>
    </source>
</evidence>
<dbReference type="EnsemblMetazoa" id="XM_022795234">
    <property type="protein sequence ID" value="XP_022650969"/>
    <property type="gene ID" value="LOC111246037"/>
</dbReference>
<dbReference type="InParanoid" id="A0A7M7JFE4"/>
<evidence type="ECO:0000256" key="13">
    <source>
        <dbReference type="ARBA" id="ARBA00023180"/>
    </source>
</evidence>
<dbReference type="InterPro" id="IPR002165">
    <property type="entry name" value="Plexin_repeat"/>
</dbReference>
<dbReference type="Pfam" id="PF24479">
    <property type="entry name" value="PSI_PlexinA-B"/>
    <property type="match status" value="1"/>
</dbReference>
<dbReference type="SMART" id="SM00423">
    <property type="entry name" value="PSI"/>
    <property type="match status" value="3"/>
</dbReference>
<evidence type="ECO:0000256" key="9">
    <source>
        <dbReference type="ARBA" id="ARBA00022989"/>
    </source>
</evidence>
<dbReference type="FunCoup" id="A0A7M7JFE4">
    <property type="interactions" value="140"/>
</dbReference>
<reference evidence="19" key="1">
    <citation type="submission" date="2021-01" db="UniProtKB">
        <authorList>
            <consortium name="EnsemblMetazoa"/>
        </authorList>
    </citation>
    <scope>IDENTIFICATION</scope>
</reference>
<dbReference type="InterPro" id="IPR013548">
    <property type="entry name" value="Plexin_cytoplasmic_RasGAP_dom"/>
</dbReference>
<dbReference type="KEGG" id="vde:111246037"/>